<dbReference type="AlphaFoldDB" id="A0A699HFD2"/>
<feature type="transmembrane region" description="Helical" evidence="1">
    <location>
        <begin position="16"/>
        <end position="37"/>
    </location>
</feature>
<proteinExistence type="predicted"/>
<dbReference type="EMBL" id="BKCJ010155045">
    <property type="protein sequence ID" value="GEY14275.1"/>
    <property type="molecule type" value="Genomic_DNA"/>
</dbReference>
<dbReference type="PANTHER" id="PTHR46890:SF50">
    <property type="entry name" value="RNA-DIRECTED DNA POLYMERASE, EUKARYOTA, REVERSE TRANSCRIPTASE ZINC-BINDING DOMAIN PROTEIN-RELATED"/>
    <property type="match status" value="1"/>
</dbReference>
<dbReference type="PROSITE" id="PS50878">
    <property type="entry name" value="RT_POL"/>
    <property type="match status" value="1"/>
</dbReference>
<protein>
    <submittedName>
        <fullName evidence="3">RNA-directed DNA polymerase, eukaryota</fullName>
    </submittedName>
</protein>
<comment type="caution">
    <text evidence="3">The sequence shown here is derived from an EMBL/GenBank/DDBJ whole genome shotgun (WGS) entry which is preliminary data.</text>
</comment>
<organism evidence="3">
    <name type="scientific">Tanacetum cinerariifolium</name>
    <name type="common">Dalmatian daisy</name>
    <name type="synonym">Chrysanthemum cinerariifolium</name>
    <dbReference type="NCBI Taxonomy" id="118510"/>
    <lineage>
        <taxon>Eukaryota</taxon>
        <taxon>Viridiplantae</taxon>
        <taxon>Streptophyta</taxon>
        <taxon>Embryophyta</taxon>
        <taxon>Tracheophyta</taxon>
        <taxon>Spermatophyta</taxon>
        <taxon>Magnoliopsida</taxon>
        <taxon>eudicotyledons</taxon>
        <taxon>Gunneridae</taxon>
        <taxon>Pentapetalae</taxon>
        <taxon>asterids</taxon>
        <taxon>campanulids</taxon>
        <taxon>Asterales</taxon>
        <taxon>Asteraceae</taxon>
        <taxon>Asteroideae</taxon>
        <taxon>Anthemideae</taxon>
        <taxon>Anthemidinae</taxon>
        <taxon>Tanacetum</taxon>
    </lineage>
</organism>
<accession>A0A699HFD2</accession>
<sequence>MGDHNRFRHQSKEDQAYSISKTVFSLISLITFVLGTFGRFKRDHKPKQPGTFNKKDTFTGVLKTGVPCTMPSVLDDSCLKERNFSMSFMGKVKEVSSIPNLYILLLKEGFKSIKITYLGGLWVLIKLDFQDSIEKLCNHTSVGSRFSSIKLTSKVHWICAKELDAWVPKFFSESDLYSSDDDTTDLDERCQKRVKEHMNILDDNEIEKEDPFNIYELLQKKKNGVASISKELDPTYPLGFTPANATHKNGKDITSVNDQVKPIPSNNFYSFCNIDILSGGSILDVMDDLVKAKKGWINTLCSKHKINFVALQETKMKSMDLFTIKALWGNFSFDHAVSHSIDNSRGILCVWDPNMFIKEHVSSLNYFFVIIGLIDIPLGGYSYTWSYKSASKMKYGPTPFRIFTPGSKWKGLINVEDSWHSVDVVDSNSLIRMKKKLQCLKSAMKTWVKDSESKKNEAKSYVQDKLIEVDKYIDQAGGNDEILQQRVTLTKDLHEINSIDVLELSQKAKFSKPSSPRVSIDGVFPNRLNLEQVEEFKSLISQDEIKKAVWDCGINKSSGPDGFTFGFFQKYWNVLNQDIVAAIHQFFDSGKFPPSCNSSFIALIPNIQDAKIVKYFQPISLIGSIYKSITKILANHLSIVMPDLINDVNAMIFKVDFEKDFDYVRWDYLDDVLRSFGFGDKRRKWISGCLNSARGSVLINGSPTTEFQFHKGLSQGDPLSPFLFILVMESLHISFARVLESDLYKGISINNSLMISHLFCADDAVFVGKWDISNIKVIVNVLKCFFMASGLKINLYKSKLMGIRVSKVDINSAAQMVGCSTFPLLFIILGLKLVLLCLDLIRGRKSLKKFVLDYQNGSSKLYLLVNFFNGAEKIKRKMVWIRWENILDLKNNGGLGVASFYSTNRALLFKWIWWVFNDGSSLWSRFIKAIHGVRGAMDTQSVPTRGSIWLDLVHEFSFLKLKGIDLLALLKRKLGNGENILFWEDI</sequence>
<keyword evidence="1" id="KW-0812">Transmembrane</keyword>
<feature type="domain" description="Reverse transcriptase" evidence="2">
    <location>
        <begin position="585"/>
        <end position="833"/>
    </location>
</feature>
<keyword evidence="1" id="KW-0472">Membrane</keyword>
<keyword evidence="3" id="KW-0548">Nucleotidyltransferase</keyword>
<dbReference type="GO" id="GO:0003964">
    <property type="term" value="F:RNA-directed DNA polymerase activity"/>
    <property type="evidence" value="ECO:0007669"/>
    <property type="project" value="UniProtKB-KW"/>
</dbReference>
<keyword evidence="1" id="KW-1133">Transmembrane helix</keyword>
<evidence type="ECO:0000259" key="2">
    <source>
        <dbReference type="PROSITE" id="PS50878"/>
    </source>
</evidence>
<dbReference type="InterPro" id="IPR052343">
    <property type="entry name" value="Retrotransposon-Effector_Assoc"/>
</dbReference>
<dbReference type="InterPro" id="IPR000477">
    <property type="entry name" value="RT_dom"/>
</dbReference>
<feature type="transmembrane region" description="Helical" evidence="1">
    <location>
        <begin position="364"/>
        <end position="385"/>
    </location>
</feature>
<name>A0A699HFD2_TANCI</name>
<dbReference type="Pfam" id="PF00078">
    <property type="entry name" value="RVT_1"/>
    <property type="match status" value="1"/>
</dbReference>
<gene>
    <name evidence="3" type="ORF">Tci_386249</name>
</gene>
<dbReference type="SUPFAM" id="SSF56672">
    <property type="entry name" value="DNA/RNA polymerases"/>
    <property type="match status" value="1"/>
</dbReference>
<keyword evidence="3" id="KW-0808">Transferase</keyword>
<dbReference type="InterPro" id="IPR043502">
    <property type="entry name" value="DNA/RNA_pol_sf"/>
</dbReference>
<evidence type="ECO:0000256" key="1">
    <source>
        <dbReference type="SAM" id="Phobius"/>
    </source>
</evidence>
<reference evidence="3" key="1">
    <citation type="journal article" date="2019" name="Sci. Rep.">
        <title>Draft genome of Tanacetum cinerariifolium, the natural source of mosquito coil.</title>
        <authorList>
            <person name="Yamashiro T."/>
            <person name="Shiraishi A."/>
            <person name="Satake H."/>
            <person name="Nakayama K."/>
        </authorList>
    </citation>
    <scope>NUCLEOTIDE SEQUENCE</scope>
</reference>
<keyword evidence="3" id="KW-0695">RNA-directed DNA polymerase</keyword>
<dbReference type="PANTHER" id="PTHR46890">
    <property type="entry name" value="NON-LTR RETROLELEMENT REVERSE TRANSCRIPTASE-LIKE PROTEIN-RELATED"/>
    <property type="match status" value="1"/>
</dbReference>
<evidence type="ECO:0000313" key="3">
    <source>
        <dbReference type="EMBL" id="GEY14275.1"/>
    </source>
</evidence>